<dbReference type="PATRIC" id="fig|911238.3.peg.1835"/>
<feature type="domain" description="AAA+ ATPase" evidence="5">
    <location>
        <begin position="348"/>
        <end position="497"/>
    </location>
</feature>
<dbReference type="SMART" id="SM00534">
    <property type="entry name" value="MUTSac"/>
    <property type="match status" value="1"/>
</dbReference>
<keyword evidence="8" id="KW-1185">Reference proteome</keyword>
<dbReference type="Proteomes" id="UP000005413">
    <property type="component" value="Unassembled WGS sequence"/>
</dbReference>
<gene>
    <name evidence="7" type="ORF">SS7213T_10439</name>
</gene>
<dbReference type="SMART" id="SM00382">
    <property type="entry name" value="AAA"/>
    <property type="match status" value="1"/>
</dbReference>
<dbReference type="GO" id="GO:0140664">
    <property type="term" value="F:ATP-dependent DNA damage sensor activity"/>
    <property type="evidence" value="ECO:0007669"/>
    <property type="project" value="InterPro"/>
</dbReference>
<evidence type="ECO:0000259" key="6">
    <source>
        <dbReference type="SMART" id="SM00534"/>
    </source>
</evidence>
<dbReference type="OrthoDB" id="9802448at2"/>
<evidence type="ECO:0000256" key="4">
    <source>
        <dbReference type="SAM" id="Phobius"/>
    </source>
</evidence>
<organism evidence="7 8">
    <name type="scientific">Staphylococcus simiae CCM 7213 = CCUG 51256</name>
    <dbReference type="NCBI Taxonomy" id="911238"/>
    <lineage>
        <taxon>Bacteria</taxon>
        <taxon>Bacillati</taxon>
        <taxon>Bacillota</taxon>
        <taxon>Bacilli</taxon>
        <taxon>Bacillales</taxon>
        <taxon>Staphylococcaceae</taxon>
        <taxon>Staphylococcus</taxon>
    </lineage>
</organism>
<keyword evidence="2" id="KW-0067">ATP-binding</keyword>
<dbReference type="EMBL" id="AEUN01000493">
    <property type="protein sequence ID" value="EHJ07205.1"/>
    <property type="molecule type" value="Genomic_DNA"/>
</dbReference>
<evidence type="ECO:0008006" key="9">
    <source>
        <dbReference type="Google" id="ProtNLM"/>
    </source>
</evidence>
<dbReference type="InterPro" id="IPR045076">
    <property type="entry name" value="MutS"/>
</dbReference>
<dbReference type="Gene3D" id="3.40.50.300">
    <property type="entry name" value="P-loop containing nucleotide triphosphate hydrolases"/>
    <property type="match status" value="1"/>
</dbReference>
<dbReference type="AlphaFoldDB" id="G5JKS6"/>
<evidence type="ECO:0000313" key="7">
    <source>
        <dbReference type="EMBL" id="EHJ07205.1"/>
    </source>
</evidence>
<protein>
    <recommendedName>
        <fullName evidence="9">MutS family DNA mismatch repair protein</fullName>
    </recommendedName>
</protein>
<keyword evidence="3" id="KW-0238">DNA-binding</keyword>
<dbReference type="GO" id="GO:0005524">
    <property type="term" value="F:ATP binding"/>
    <property type="evidence" value="ECO:0007669"/>
    <property type="project" value="UniProtKB-KW"/>
</dbReference>
<dbReference type="InterPro" id="IPR003593">
    <property type="entry name" value="AAA+_ATPase"/>
</dbReference>
<reference evidence="7 8" key="1">
    <citation type="journal article" date="2012" name="BMC Genomics">
        <title>Comparative genomic analysis of the genus Staphylococcus including Staphylococcus aureus and its newly described sister species Staphylococcus simiae.</title>
        <authorList>
            <person name="Suzuki H."/>
            <person name="Lefebure T."/>
            <person name="Pavinski Bitar P."/>
            <person name="Stanhope M.J."/>
        </authorList>
    </citation>
    <scope>NUCLEOTIDE SEQUENCE [LARGE SCALE GENOMIC DNA]</scope>
    <source>
        <strain evidence="7 8">CCM 7213</strain>
    </source>
</reference>
<evidence type="ECO:0000313" key="8">
    <source>
        <dbReference type="Proteomes" id="UP000005413"/>
    </source>
</evidence>
<comment type="caution">
    <text evidence="7">The sequence shown here is derived from an EMBL/GenBank/DDBJ whole genome shotgun (WGS) entry which is preliminary data.</text>
</comment>
<keyword evidence="4" id="KW-0472">Membrane</keyword>
<dbReference type="RefSeq" id="WP_002464778.1">
    <property type="nucleotide sequence ID" value="NZ_AEUN01000493.1"/>
</dbReference>
<evidence type="ECO:0000259" key="5">
    <source>
        <dbReference type="SMART" id="SM00382"/>
    </source>
</evidence>
<dbReference type="PANTHER" id="PTHR11361">
    <property type="entry name" value="DNA MISMATCH REPAIR PROTEIN MUTS FAMILY MEMBER"/>
    <property type="match status" value="1"/>
</dbReference>
<name>G5JKS6_9STAP</name>
<feature type="transmembrane region" description="Helical" evidence="4">
    <location>
        <begin position="158"/>
        <end position="176"/>
    </location>
</feature>
<feature type="domain" description="DNA mismatch repair proteins mutS family" evidence="6">
    <location>
        <begin position="349"/>
        <end position="534"/>
    </location>
</feature>
<feature type="transmembrane region" description="Helical" evidence="4">
    <location>
        <begin position="6"/>
        <end position="28"/>
    </location>
</feature>
<dbReference type="SUPFAM" id="SSF52540">
    <property type="entry name" value="P-loop containing nucleoside triphosphate hydrolases"/>
    <property type="match status" value="1"/>
</dbReference>
<keyword evidence="1" id="KW-0547">Nucleotide-binding</keyword>
<proteinExistence type="predicted"/>
<evidence type="ECO:0000256" key="2">
    <source>
        <dbReference type="ARBA" id="ARBA00022840"/>
    </source>
</evidence>
<dbReference type="InterPro" id="IPR027417">
    <property type="entry name" value="P-loop_NTPase"/>
</dbReference>
<keyword evidence="4" id="KW-1133">Transmembrane helix</keyword>
<dbReference type="InterPro" id="IPR000432">
    <property type="entry name" value="DNA_mismatch_repair_MutS_C"/>
</dbReference>
<evidence type="ECO:0000256" key="1">
    <source>
        <dbReference type="ARBA" id="ARBA00022741"/>
    </source>
</evidence>
<dbReference type="GO" id="GO:0006298">
    <property type="term" value="P:mismatch repair"/>
    <property type="evidence" value="ECO:0007669"/>
    <property type="project" value="InterPro"/>
</dbReference>
<dbReference type="Pfam" id="PF00488">
    <property type="entry name" value="MutS_V"/>
    <property type="match status" value="1"/>
</dbReference>
<sequence length="540" mass="61862">MNHNHTFMLFLIAIILLTIIVGVIGRLISRKRLFNDMENLWHTMSPIETFIRPNAKYNSEYQLKKNDYDSHQLIDDKTWSDLNMSDIFHMINYNFTAIGEMRLYATLRGMYKLNNQTLLSLFKNNKAFRQQVAYRLALIGKTVYPKFPDQITFISSNFLLMLCPLLPVITALVIFINAQLGLLLFLASCIVNIVLSSTLKRTYDDDLKSMFYISKVLQQGYAITKIQDTPNPEVNFSHFKAARRLTGILADINDQDVGGALIKLLKMIFMLDYLIFHSIQRSYNKYKAELNHCFSYVAQLDNYYALAMYQRTLDVYCEPQRNTQMTDVQFTELTHPLIVDAVANSFTLNNNVLLTGSNASGKSTFMKAVAINLILAQTINTATARSFTYEPGNVYTSMANADDVLSGDSYFMAELKSIKRIVNINSSSKLYCFIDEIFKGTNTTERIAASESVLSYLDQQSNVRVIAATHDIELADMLKQRFINYHFNEIIENNNIHFDYTIKPGKANTRNAIELLKITDFPETIYQRAKDNVSEDDHAN</sequence>
<dbReference type="GO" id="GO:0005829">
    <property type="term" value="C:cytosol"/>
    <property type="evidence" value="ECO:0007669"/>
    <property type="project" value="TreeGrafter"/>
</dbReference>
<keyword evidence="4" id="KW-0812">Transmembrane</keyword>
<accession>G5JKS6</accession>
<evidence type="ECO:0000256" key="3">
    <source>
        <dbReference type="ARBA" id="ARBA00023125"/>
    </source>
</evidence>
<dbReference type="PANTHER" id="PTHR11361:SF152">
    <property type="entry name" value="DNA MISMATCH REPAIR PROTEIN"/>
    <property type="match status" value="1"/>
</dbReference>
<dbReference type="GO" id="GO:0030983">
    <property type="term" value="F:mismatched DNA binding"/>
    <property type="evidence" value="ECO:0007669"/>
    <property type="project" value="InterPro"/>
</dbReference>